<name>A0AAP0JJD5_9MAGN</name>
<proteinExistence type="predicted"/>
<keyword evidence="2" id="KW-1185">Reference proteome</keyword>
<dbReference type="Proteomes" id="UP001420932">
    <property type="component" value="Unassembled WGS sequence"/>
</dbReference>
<comment type="caution">
    <text evidence="1">The sequence shown here is derived from an EMBL/GenBank/DDBJ whole genome shotgun (WGS) entry which is preliminary data.</text>
</comment>
<protein>
    <submittedName>
        <fullName evidence="1">Uncharacterized protein</fullName>
    </submittedName>
</protein>
<dbReference type="AlphaFoldDB" id="A0AAP0JJD5"/>
<gene>
    <name evidence="1" type="ORF">Syun_014244</name>
</gene>
<reference evidence="1 2" key="1">
    <citation type="submission" date="2024-01" db="EMBL/GenBank/DDBJ databases">
        <title>Genome assemblies of Stephania.</title>
        <authorList>
            <person name="Yang L."/>
        </authorList>
    </citation>
    <scope>NUCLEOTIDE SEQUENCE [LARGE SCALE GENOMIC DNA]</scope>
    <source>
        <strain evidence="1">YNDBR</strain>
        <tissue evidence="1">Leaf</tissue>
    </source>
</reference>
<accession>A0AAP0JJD5</accession>
<dbReference type="SUPFAM" id="SSF56672">
    <property type="entry name" value="DNA/RNA polymerases"/>
    <property type="match status" value="1"/>
</dbReference>
<evidence type="ECO:0000313" key="1">
    <source>
        <dbReference type="EMBL" id="KAK9134914.1"/>
    </source>
</evidence>
<dbReference type="EMBL" id="JBBNAF010000006">
    <property type="protein sequence ID" value="KAK9134914.1"/>
    <property type="molecule type" value="Genomic_DNA"/>
</dbReference>
<organism evidence="1 2">
    <name type="scientific">Stephania yunnanensis</name>
    <dbReference type="NCBI Taxonomy" id="152371"/>
    <lineage>
        <taxon>Eukaryota</taxon>
        <taxon>Viridiplantae</taxon>
        <taxon>Streptophyta</taxon>
        <taxon>Embryophyta</taxon>
        <taxon>Tracheophyta</taxon>
        <taxon>Spermatophyta</taxon>
        <taxon>Magnoliopsida</taxon>
        <taxon>Ranunculales</taxon>
        <taxon>Menispermaceae</taxon>
        <taxon>Menispermoideae</taxon>
        <taxon>Cissampelideae</taxon>
        <taxon>Stephania</taxon>
    </lineage>
</organism>
<dbReference type="InterPro" id="IPR043502">
    <property type="entry name" value="DNA/RNA_pol_sf"/>
</dbReference>
<sequence>MDCKVLNKATASDHFPIPNIDELLDDLHGTCFFPSLTYVRATIKFKSSKQTFIRQNFAFTKAIMSSLPCLFSGKCLHHLLVADEYNF</sequence>
<evidence type="ECO:0000313" key="2">
    <source>
        <dbReference type="Proteomes" id="UP001420932"/>
    </source>
</evidence>
<dbReference type="Gene3D" id="3.30.70.270">
    <property type="match status" value="1"/>
</dbReference>
<dbReference type="InterPro" id="IPR043128">
    <property type="entry name" value="Rev_trsase/Diguanyl_cyclase"/>
</dbReference>